<evidence type="ECO:0000313" key="11">
    <source>
        <dbReference type="EMBL" id="RXK12648.1"/>
    </source>
</evidence>
<keyword evidence="3" id="KW-1003">Cell membrane</keyword>
<dbReference type="InterPro" id="IPR011014">
    <property type="entry name" value="MscS_channel_TM-2"/>
</dbReference>
<comment type="caution">
    <text evidence="11">The sequence shown here is derived from an EMBL/GenBank/DDBJ whole genome shotgun (WGS) entry which is preliminary data.</text>
</comment>
<gene>
    <name evidence="11" type="ORF">CP965_08705</name>
</gene>
<dbReference type="OrthoDB" id="9775207at2"/>
<proteinExistence type="inferred from homology"/>
<dbReference type="InterPro" id="IPR006686">
    <property type="entry name" value="MscS_channel_CS"/>
</dbReference>
<evidence type="ECO:0000313" key="12">
    <source>
        <dbReference type="Proteomes" id="UP000289718"/>
    </source>
</evidence>
<evidence type="ECO:0000256" key="5">
    <source>
        <dbReference type="ARBA" id="ARBA00022989"/>
    </source>
</evidence>
<evidence type="ECO:0000259" key="8">
    <source>
        <dbReference type="Pfam" id="PF00924"/>
    </source>
</evidence>
<dbReference type="InterPro" id="IPR049142">
    <property type="entry name" value="MS_channel_1st"/>
</dbReference>
<feature type="domain" description="Mechanosensitive ion channel MscS C-terminal" evidence="9">
    <location>
        <begin position="472"/>
        <end position="582"/>
    </location>
</feature>
<evidence type="ECO:0000256" key="2">
    <source>
        <dbReference type="ARBA" id="ARBA00008017"/>
    </source>
</evidence>
<dbReference type="InterPro" id="IPR006685">
    <property type="entry name" value="MscS_channel_2nd"/>
</dbReference>
<dbReference type="InterPro" id="IPR045042">
    <property type="entry name" value="YnaI-like"/>
</dbReference>
<feature type="transmembrane region" description="Helical" evidence="7">
    <location>
        <begin position="220"/>
        <end position="239"/>
    </location>
</feature>
<evidence type="ECO:0000259" key="10">
    <source>
        <dbReference type="Pfam" id="PF21088"/>
    </source>
</evidence>
<comment type="similarity">
    <text evidence="2">Belongs to the MscS (TC 1.A.23) family.</text>
</comment>
<evidence type="ECO:0000256" key="4">
    <source>
        <dbReference type="ARBA" id="ARBA00022692"/>
    </source>
</evidence>
<dbReference type="InterPro" id="IPR023408">
    <property type="entry name" value="MscS_beta-dom_sf"/>
</dbReference>
<dbReference type="SUPFAM" id="SSF82861">
    <property type="entry name" value="Mechanosensitive channel protein MscS (YggB), transmembrane region"/>
    <property type="match status" value="1"/>
</dbReference>
<accession>A0A4Q1B3M1</accession>
<organism evidence="11 12">
    <name type="scientific">Halarcobacter mediterraneus</name>
    <dbReference type="NCBI Taxonomy" id="2023153"/>
    <lineage>
        <taxon>Bacteria</taxon>
        <taxon>Pseudomonadati</taxon>
        <taxon>Campylobacterota</taxon>
        <taxon>Epsilonproteobacteria</taxon>
        <taxon>Campylobacterales</taxon>
        <taxon>Arcobacteraceae</taxon>
        <taxon>Halarcobacter</taxon>
    </lineage>
</organism>
<feature type="transmembrane region" description="Helical" evidence="7">
    <location>
        <begin position="310"/>
        <end position="331"/>
    </location>
</feature>
<keyword evidence="5 7" id="KW-1133">Transmembrane helix</keyword>
<evidence type="ECO:0000256" key="6">
    <source>
        <dbReference type="ARBA" id="ARBA00023136"/>
    </source>
</evidence>
<feature type="domain" description="Mechanosensitive ion channel transmembrane helices 2/3" evidence="10">
    <location>
        <begin position="356"/>
        <end position="396"/>
    </location>
</feature>
<dbReference type="SUPFAM" id="SSF82689">
    <property type="entry name" value="Mechanosensitive channel protein MscS (YggB), C-terminal domain"/>
    <property type="match status" value="1"/>
</dbReference>
<dbReference type="Gene3D" id="1.10.287.1260">
    <property type="match status" value="1"/>
</dbReference>
<name>A0A4Q1B3M1_9BACT</name>
<reference evidence="11 12" key="1">
    <citation type="submission" date="2017-09" db="EMBL/GenBank/DDBJ databases">
        <title>Genomics of the genus Arcobacter.</title>
        <authorList>
            <person name="Perez-Cataluna A."/>
            <person name="Figueras M.J."/>
            <person name="Salas-Masso N."/>
        </authorList>
    </citation>
    <scope>NUCLEOTIDE SEQUENCE [LARGE SCALE GENOMIC DNA]</scope>
    <source>
        <strain evidence="11 12">F156-34</strain>
    </source>
</reference>
<comment type="subcellular location">
    <subcellularLocation>
        <location evidence="1">Cell membrane</location>
        <topology evidence="1">Multi-pass membrane protein</topology>
    </subcellularLocation>
</comment>
<dbReference type="Gene3D" id="2.30.30.60">
    <property type="match status" value="1"/>
</dbReference>
<sequence length="593" mass="69454">MKNKFLIILYLFIPILLFSQNLDTKRTIDEHLDEQMLVALKVVENINKEKYLKSQIDEKELNKQVHYLLNKIDINKREGNFVAVERDKIKILILQEKREYEKTLKEIIKAKNSYKDKAYFRKILEDNIKLLEKNSFSQFNDIYQKALKDINTPVSKELVDAYNTLKEQSSKQLFVLKYLLDNINEYRESYFFIDNFNIEYIINKIDSQPMISTVSQFTSYYFKFSIGEILFVIVVMVFFRIINTRLIFLFTTFVNKIFIKNSEKAEDEMELFIKDSIEKPLIFALYTLSIHISIYALIKDTEVIDKIIPWINTIYMGVLTWASYSLLTNWISNYAENLVKRYQNVRREMIVFILRITKVVLILLVILFLFSQLGIDIKAIAASLGVGGIAIALASKDTLANFFGSLNIMTDNSFSQGDWIVANSVEGTVVDIRMRTTRIRTFDNAMITIPNSELANTNIKNYSKRRIGRRIQMKVGVTYESAMTDIKKLKDDIENMLQNHPDIATEKNSILGKARRFEAIKREDLQGVKRTLLVYIDEFDNSSVNILVYCFSKSPDWEEWLRVKEDVIIKISELVHKNNCEFAYPTQTLFVRK</sequence>
<feature type="domain" description="Mechanosensitive ion channel MscS" evidence="8">
    <location>
        <begin position="397"/>
        <end position="464"/>
    </location>
</feature>
<dbReference type="GO" id="GO:0005886">
    <property type="term" value="C:plasma membrane"/>
    <property type="evidence" value="ECO:0007669"/>
    <property type="project" value="UniProtKB-SubCell"/>
</dbReference>
<dbReference type="Pfam" id="PF21088">
    <property type="entry name" value="MS_channel_1st"/>
    <property type="match status" value="1"/>
</dbReference>
<dbReference type="SUPFAM" id="SSF50182">
    <property type="entry name" value="Sm-like ribonucleoproteins"/>
    <property type="match status" value="1"/>
</dbReference>
<dbReference type="InterPro" id="IPR049278">
    <property type="entry name" value="MS_channel_C"/>
</dbReference>
<dbReference type="AlphaFoldDB" id="A0A4Q1B3M1"/>
<dbReference type="PANTHER" id="PTHR43634">
    <property type="entry name" value="OW CONDUCTANCE MECHANOSENSITIVE CHANNEL"/>
    <property type="match status" value="1"/>
</dbReference>
<evidence type="ECO:0000256" key="7">
    <source>
        <dbReference type="SAM" id="Phobius"/>
    </source>
</evidence>
<dbReference type="Proteomes" id="UP000289718">
    <property type="component" value="Unassembled WGS sequence"/>
</dbReference>
<protein>
    <recommendedName>
        <fullName evidence="13">Mechanosensitive ion channel protein</fullName>
    </recommendedName>
</protein>
<dbReference type="PROSITE" id="PS01246">
    <property type="entry name" value="UPF0003"/>
    <property type="match status" value="1"/>
</dbReference>
<keyword evidence="12" id="KW-1185">Reference proteome</keyword>
<dbReference type="EMBL" id="NXIE01000003">
    <property type="protein sequence ID" value="RXK12648.1"/>
    <property type="molecule type" value="Genomic_DNA"/>
</dbReference>
<evidence type="ECO:0000256" key="1">
    <source>
        <dbReference type="ARBA" id="ARBA00004651"/>
    </source>
</evidence>
<feature type="transmembrane region" description="Helical" evidence="7">
    <location>
        <begin position="352"/>
        <end position="371"/>
    </location>
</feature>
<dbReference type="InterPro" id="IPR010920">
    <property type="entry name" value="LSM_dom_sf"/>
</dbReference>
<keyword evidence="4 7" id="KW-0812">Transmembrane</keyword>
<dbReference type="GO" id="GO:0008381">
    <property type="term" value="F:mechanosensitive monoatomic ion channel activity"/>
    <property type="evidence" value="ECO:0007669"/>
    <property type="project" value="UniProtKB-ARBA"/>
</dbReference>
<evidence type="ECO:0000259" key="9">
    <source>
        <dbReference type="Pfam" id="PF21082"/>
    </source>
</evidence>
<evidence type="ECO:0008006" key="13">
    <source>
        <dbReference type="Google" id="ProtNLM"/>
    </source>
</evidence>
<feature type="transmembrane region" description="Helical" evidence="7">
    <location>
        <begin position="281"/>
        <end position="298"/>
    </location>
</feature>
<dbReference type="Pfam" id="PF21082">
    <property type="entry name" value="MS_channel_3rd"/>
    <property type="match status" value="1"/>
</dbReference>
<dbReference type="RefSeq" id="WP_129061706.1">
    <property type="nucleotide sequence ID" value="NZ_NXIE01000003.1"/>
</dbReference>
<dbReference type="Pfam" id="PF00924">
    <property type="entry name" value="MS_channel_2nd"/>
    <property type="match status" value="1"/>
</dbReference>
<dbReference type="PANTHER" id="PTHR43634:SF2">
    <property type="entry name" value="LOW CONDUCTANCE MECHANOSENSITIVE CHANNEL YNAI"/>
    <property type="match status" value="1"/>
</dbReference>
<keyword evidence="6 7" id="KW-0472">Membrane</keyword>
<dbReference type="Gene3D" id="3.30.70.100">
    <property type="match status" value="1"/>
</dbReference>
<dbReference type="InterPro" id="IPR011066">
    <property type="entry name" value="MscS_channel_C_sf"/>
</dbReference>
<evidence type="ECO:0000256" key="3">
    <source>
        <dbReference type="ARBA" id="ARBA00022475"/>
    </source>
</evidence>